<dbReference type="Proteomes" id="UP001595528">
    <property type="component" value="Unassembled WGS sequence"/>
</dbReference>
<keyword evidence="2" id="KW-0418">Kinase</keyword>
<dbReference type="EMBL" id="JBHRTR010000005">
    <property type="protein sequence ID" value="MFC3225934.1"/>
    <property type="molecule type" value="Genomic_DNA"/>
</dbReference>
<feature type="domain" description="DAGKc" evidence="1">
    <location>
        <begin position="23"/>
        <end position="155"/>
    </location>
</feature>
<evidence type="ECO:0000259" key="1">
    <source>
        <dbReference type="PROSITE" id="PS50146"/>
    </source>
</evidence>
<dbReference type="Gene3D" id="2.60.200.40">
    <property type="match status" value="1"/>
</dbReference>
<dbReference type="InterPro" id="IPR016064">
    <property type="entry name" value="NAD/diacylglycerol_kinase_sf"/>
</dbReference>
<dbReference type="GO" id="GO:0016301">
    <property type="term" value="F:kinase activity"/>
    <property type="evidence" value="ECO:0007669"/>
    <property type="project" value="UniProtKB-KW"/>
</dbReference>
<comment type="caution">
    <text evidence="2">The sequence shown here is derived from an EMBL/GenBank/DDBJ whole genome shotgun (WGS) entry which is preliminary data.</text>
</comment>
<dbReference type="EC" id="2.7.1.-" evidence="2"/>
<dbReference type="RefSeq" id="WP_379897677.1">
    <property type="nucleotide sequence ID" value="NZ_JBHRTR010000005.1"/>
</dbReference>
<keyword evidence="2" id="KW-0808">Transferase</keyword>
<accession>A0ABV7KUE8</accession>
<dbReference type="Pfam" id="PF00781">
    <property type="entry name" value="DAGK_cat"/>
    <property type="match status" value="1"/>
</dbReference>
<evidence type="ECO:0000313" key="3">
    <source>
        <dbReference type="Proteomes" id="UP001595528"/>
    </source>
</evidence>
<dbReference type="Gene3D" id="3.40.50.10330">
    <property type="entry name" value="Probable inorganic polyphosphate/atp-NAD kinase, domain 1"/>
    <property type="match status" value="1"/>
</dbReference>
<proteinExistence type="predicted"/>
<name>A0ABV7KUE8_9PROT</name>
<dbReference type="InterPro" id="IPR017438">
    <property type="entry name" value="ATP-NAD_kinase_N"/>
</dbReference>
<reference evidence="3" key="1">
    <citation type="journal article" date="2019" name="Int. J. Syst. Evol. Microbiol.">
        <title>The Global Catalogue of Microorganisms (GCM) 10K type strain sequencing project: providing services to taxonomists for standard genome sequencing and annotation.</title>
        <authorList>
            <consortium name="The Broad Institute Genomics Platform"/>
            <consortium name="The Broad Institute Genome Sequencing Center for Infectious Disease"/>
            <person name="Wu L."/>
            <person name="Ma J."/>
        </authorList>
    </citation>
    <scope>NUCLEOTIDE SEQUENCE [LARGE SCALE GENOMIC DNA]</scope>
    <source>
        <strain evidence="3">KCTC 42964</strain>
    </source>
</reference>
<dbReference type="InterPro" id="IPR001206">
    <property type="entry name" value="Diacylglycerol_kinase_cat_dom"/>
</dbReference>
<organism evidence="2 3">
    <name type="scientific">Marinibaculum pumilum</name>
    <dbReference type="NCBI Taxonomy" id="1766165"/>
    <lineage>
        <taxon>Bacteria</taxon>
        <taxon>Pseudomonadati</taxon>
        <taxon>Pseudomonadota</taxon>
        <taxon>Alphaproteobacteria</taxon>
        <taxon>Rhodospirillales</taxon>
        <taxon>Rhodospirillaceae</taxon>
        <taxon>Marinibaculum</taxon>
    </lineage>
</organism>
<sequence>MTADVAQQAETIASNSAAEGKGTRRRRIFAVLNAQAGTLLHHGGDALADRLRDDLRAAHDLIDFRLAEPKEMQAAMEAAFGSDAEVVLVGGGDGTLQHAAGMAIESDKILGILPLGTLNILARDLQIPLDLQGAAAVLAGGAVRRIDVADVGGELCLLKAMAGRLSATIRLREIQRKHLRALAWLKMGWYALRSLVRRPGTRFRLTIDEAEMEVRAAVLMVSLNRFRGRLEHPFARDRLDGGRLVVYGLSAKATRRHGREKFVAARDEGLLDRFILAEGERITLETKRSHIHLSVDGELRLFPSPVEIRILPMALQVLMPEDGPAG</sequence>
<dbReference type="SUPFAM" id="SSF111331">
    <property type="entry name" value="NAD kinase/diacylglycerol kinase-like"/>
    <property type="match status" value="1"/>
</dbReference>
<dbReference type="SMART" id="SM00046">
    <property type="entry name" value="DAGKc"/>
    <property type="match status" value="1"/>
</dbReference>
<keyword evidence="3" id="KW-1185">Reference proteome</keyword>
<protein>
    <submittedName>
        <fullName evidence="2">Diacylglycerol/lipid kinase family protein</fullName>
        <ecNumber evidence="2">2.7.1.-</ecNumber>
    </submittedName>
</protein>
<gene>
    <name evidence="2" type="ORF">ACFOGJ_01740</name>
</gene>
<evidence type="ECO:0000313" key="2">
    <source>
        <dbReference type="EMBL" id="MFC3225934.1"/>
    </source>
</evidence>
<dbReference type="PROSITE" id="PS50146">
    <property type="entry name" value="DAGK"/>
    <property type="match status" value="1"/>
</dbReference>